<accession>A0A3M4LB63</accession>
<dbReference type="InterPro" id="IPR036388">
    <property type="entry name" value="WH-like_DNA-bd_sf"/>
</dbReference>
<feature type="domain" description="HTH lysR-type" evidence="5">
    <location>
        <begin position="9"/>
        <end position="67"/>
    </location>
</feature>
<dbReference type="EMBL" id="RBRB01000016">
    <property type="protein sequence ID" value="RMQ38723.1"/>
    <property type="molecule type" value="Genomic_DNA"/>
</dbReference>
<dbReference type="Gene3D" id="1.10.10.10">
    <property type="entry name" value="Winged helix-like DNA-binding domain superfamily/Winged helix DNA-binding domain"/>
    <property type="match status" value="1"/>
</dbReference>
<evidence type="ECO:0000313" key="6">
    <source>
        <dbReference type="EMBL" id="RMQ38723.1"/>
    </source>
</evidence>
<dbReference type="InterPro" id="IPR036390">
    <property type="entry name" value="WH_DNA-bd_sf"/>
</dbReference>
<dbReference type="InterPro" id="IPR000847">
    <property type="entry name" value="LysR_HTH_N"/>
</dbReference>
<dbReference type="Pfam" id="PF03466">
    <property type="entry name" value="LysR_substrate"/>
    <property type="match status" value="1"/>
</dbReference>
<dbReference type="PANTHER" id="PTHR30346:SF0">
    <property type="entry name" value="HCA OPERON TRANSCRIPTIONAL ACTIVATOR HCAR"/>
    <property type="match status" value="1"/>
</dbReference>
<dbReference type="Proteomes" id="UP000273140">
    <property type="component" value="Unassembled WGS sequence"/>
</dbReference>
<dbReference type="SUPFAM" id="SSF46785">
    <property type="entry name" value="Winged helix' DNA-binding domain"/>
    <property type="match status" value="1"/>
</dbReference>
<evidence type="ECO:0000256" key="4">
    <source>
        <dbReference type="ARBA" id="ARBA00023163"/>
    </source>
</evidence>
<protein>
    <submittedName>
        <fullName evidence="6">LysR family transcriptional regulator</fullName>
    </submittedName>
</protein>
<comment type="caution">
    <text evidence="6">The sequence shown here is derived from an EMBL/GenBank/DDBJ whole genome shotgun (WGS) entry which is preliminary data.</text>
</comment>
<evidence type="ECO:0000256" key="3">
    <source>
        <dbReference type="ARBA" id="ARBA00023125"/>
    </source>
</evidence>
<dbReference type="InterPro" id="IPR005119">
    <property type="entry name" value="LysR_subst-bd"/>
</dbReference>
<keyword evidence="3" id="KW-0238">DNA-binding</keyword>
<keyword evidence="4" id="KW-0804">Transcription</keyword>
<dbReference type="Gene3D" id="3.40.190.10">
    <property type="entry name" value="Periplasmic binding protein-like II"/>
    <property type="match status" value="2"/>
</dbReference>
<evidence type="ECO:0000313" key="7">
    <source>
        <dbReference type="Proteomes" id="UP000273140"/>
    </source>
</evidence>
<organism evidence="6 7">
    <name type="scientific">Pseudomonas syringae pv. actinidiae</name>
    <dbReference type="NCBI Taxonomy" id="103796"/>
    <lineage>
        <taxon>Bacteria</taxon>
        <taxon>Pseudomonadati</taxon>
        <taxon>Pseudomonadota</taxon>
        <taxon>Gammaproteobacteria</taxon>
        <taxon>Pseudomonadales</taxon>
        <taxon>Pseudomonadaceae</taxon>
        <taxon>Pseudomonas</taxon>
        <taxon>Pseudomonas syringae</taxon>
    </lineage>
</organism>
<evidence type="ECO:0000259" key="5">
    <source>
        <dbReference type="PROSITE" id="PS50931"/>
    </source>
</evidence>
<proteinExistence type="inferred from homology"/>
<dbReference type="Pfam" id="PF00126">
    <property type="entry name" value="HTH_1"/>
    <property type="match status" value="1"/>
</dbReference>
<dbReference type="PANTHER" id="PTHR30346">
    <property type="entry name" value="TRANSCRIPTIONAL DUAL REGULATOR HCAR-RELATED"/>
    <property type="match status" value="1"/>
</dbReference>
<comment type="similarity">
    <text evidence="1">Belongs to the LysR transcriptional regulatory family.</text>
</comment>
<dbReference type="AlphaFoldDB" id="A0A3M4LB63"/>
<gene>
    <name evidence="6" type="ORF">ALQ07_04335</name>
</gene>
<dbReference type="PROSITE" id="PS50931">
    <property type="entry name" value="HTH_LYSR"/>
    <property type="match status" value="1"/>
</dbReference>
<dbReference type="GO" id="GO:0032993">
    <property type="term" value="C:protein-DNA complex"/>
    <property type="evidence" value="ECO:0007669"/>
    <property type="project" value="TreeGrafter"/>
</dbReference>
<name>A0A3M4LB63_PSESF</name>
<sequence>MTQEKLMNFTLRQLRYAIAAAKHSNLTLAAEELHVSQPSISTAITELEGLFRQPLFVRQRGLGVSLTPFGRTVMTQAKRVLAEAQGFADIGSEGSDLAGELVIGCYADLAPYCLPQILKRLQLECPRVLVDMREGGFEYLGKRLGEGTLELALTYDLGLPTHTERLELCQLTAHALLAADHPLATGSHVSMEALSACNLVVTDQTHSWQHVLDLFNIFGLVPENVTRAHSFEFQRSLVANGFGVALTYTRPFGDRSYDGLPLVCRPIKQILPPQRIVLAYDQRYPLTPAAEAFKAKALEWFSERQTFSSI</sequence>
<dbReference type="GO" id="GO:0003677">
    <property type="term" value="F:DNA binding"/>
    <property type="evidence" value="ECO:0007669"/>
    <property type="project" value="UniProtKB-KW"/>
</dbReference>
<dbReference type="PRINTS" id="PR00039">
    <property type="entry name" value="HTHLYSR"/>
</dbReference>
<dbReference type="SUPFAM" id="SSF53850">
    <property type="entry name" value="Periplasmic binding protein-like II"/>
    <property type="match status" value="1"/>
</dbReference>
<dbReference type="GO" id="GO:0003700">
    <property type="term" value="F:DNA-binding transcription factor activity"/>
    <property type="evidence" value="ECO:0007669"/>
    <property type="project" value="InterPro"/>
</dbReference>
<reference evidence="6 7" key="1">
    <citation type="submission" date="2018-08" db="EMBL/GenBank/DDBJ databases">
        <title>Recombination of ecologically and evolutionarily significant loci maintains genetic cohesion in the Pseudomonas syringae species complex.</title>
        <authorList>
            <person name="Dillon M."/>
            <person name="Thakur S."/>
            <person name="Almeida R.N.D."/>
            <person name="Weir B.S."/>
            <person name="Guttman D.S."/>
        </authorList>
    </citation>
    <scope>NUCLEOTIDE SEQUENCE [LARGE SCALE GENOMIC DNA]</scope>
    <source>
        <strain evidence="6 7">ICMP 19074</strain>
    </source>
</reference>
<keyword evidence="2" id="KW-0805">Transcription regulation</keyword>
<evidence type="ECO:0000256" key="1">
    <source>
        <dbReference type="ARBA" id="ARBA00009437"/>
    </source>
</evidence>
<evidence type="ECO:0000256" key="2">
    <source>
        <dbReference type="ARBA" id="ARBA00023015"/>
    </source>
</evidence>